<organism evidence="9 10">
    <name type="scientific">Penaeus vannamei</name>
    <name type="common">Whiteleg shrimp</name>
    <name type="synonym">Litopenaeus vannamei</name>
    <dbReference type="NCBI Taxonomy" id="6689"/>
    <lineage>
        <taxon>Eukaryota</taxon>
        <taxon>Metazoa</taxon>
        <taxon>Ecdysozoa</taxon>
        <taxon>Arthropoda</taxon>
        <taxon>Crustacea</taxon>
        <taxon>Multicrustacea</taxon>
        <taxon>Malacostraca</taxon>
        <taxon>Eumalacostraca</taxon>
        <taxon>Eucarida</taxon>
        <taxon>Decapoda</taxon>
        <taxon>Dendrobranchiata</taxon>
        <taxon>Penaeoidea</taxon>
        <taxon>Penaeidae</taxon>
        <taxon>Penaeus</taxon>
    </lineage>
</organism>
<evidence type="ECO:0000256" key="5">
    <source>
        <dbReference type="ARBA" id="ARBA00023002"/>
    </source>
</evidence>
<keyword evidence="4" id="KW-0223">Dioxygenase</keyword>
<sequence>MDLLLHISTSLHDLLLTRRGFTGQTGIFPEQLSQISLMQQKESDVTPPDLEKLGKDDPMSASTTPRDELAFSKLCRGHRFLTPLEESRLKCRTDTRGTYPPPCPRRGAQPRPAHPRLQGCPLATPDRGGQGLGATHGEAPLEQAATAIGLNSGTISVRSSHTAWLRDDTHATVRSVSAKVAALTGLDVEDDAGGEALQVNLYGAAGHYIPHHDFVGAHYKAWEMQPPDGRTLALHPLGDRIATFMFYMNDVEEGGRTVFPRARVGVEPRKGSAVFWWNLLPTGMSDFRTLHGACPVIRGTKWVSNKWIKHHPQLHRRPCPVI</sequence>
<evidence type="ECO:0000313" key="10">
    <source>
        <dbReference type="Proteomes" id="UP000283509"/>
    </source>
</evidence>
<dbReference type="AlphaFoldDB" id="A0A423TGF9"/>
<keyword evidence="10" id="KW-1185">Reference proteome</keyword>
<reference evidence="9 10" key="2">
    <citation type="submission" date="2019-01" db="EMBL/GenBank/DDBJ databases">
        <title>The decoding of complex shrimp genome reveals the adaptation for benthos swimmer, frequently molting mechanism and breeding impact on genome.</title>
        <authorList>
            <person name="Sun Y."/>
            <person name="Gao Y."/>
            <person name="Yu Y."/>
        </authorList>
    </citation>
    <scope>NUCLEOTIDE SEQUENCE [LARGE SCALE GENOMIC DNA]</scope>
    <source>
        <tissue evidence="9">Muscle</tissue>
    </source>
</reference>
<dbReference type="Gene3D" id="2.60.120.620">
    <property type="entry name" value="q2cbj1_9rhob like domain"/>
    <property type="match status" value="1"/>
</dbReference>
<evidence type="ECO:0000256" key="1">
    <source>
        <dbReference type="ARBA" id="ARBA00001961"/>
    </source>
</evidence>
<dbReference type="EMBL" id="QCYY01001758">
    <property type="protein sequence ID" value="ROT75559.1"/>
    <property type="molecule type" value="Genomic_DNA"/>
</dbReference>
<dbReference type="InterPro" id="IPR045054">
    <property type="entry name" value="P4HA-like"/>
</dbReference>
<dbReference type="GO" id="GO:0005506">
    <property type="term" value="F:iron ion binding"/>
    <property type="evidence" value="ECO:0007669"/>
    <property type="project" value="InterPro"/>
</dbReference>
<feature type="compositionally biased region" description="Basic and acidic residues" evidence="7">
    <location>
        <begin position="41"/>
        <end position="58"/>
    </location>
</feature>
<feature type="region of interest" description="Disordered" evidence="7">
    <location>
        <begin position="92"/>
        <end position="114"/>
    </location>
</feature>
<keyword evidence="5" id="KW-0560">Oxidoreductase</keyword>
<feature type="region of interest" description="Disordered" evidence="7">
    <location>
        <begin position="39"/>
        <end position="64"/>
    </location>
</feature>
<dbReference type="PANTHER" id="PTHR10869:SF246">
    <property type="entry name" value="TRANSMEMBRANE PROLYL 4-HYDROXYLASE"/>
    <property type="match status" value="1"/>
</dbReference>
<dbReference type="Proteomes" id="UP000283509">
    <property type="component" value="Unassembled WGS sequence"/>
</dbReference>
<dbReference type="Pfam" id="PF13640">
    <property type="entry name" value="2OG-FeII_Oxy_3"/>
    <property type="match status" value="1"/>
</dbReference>
<evidence type="ECO:0000256" key="6">
    <source>
        <dbReference type="ARBA" id="ARBA00023004"/>
    </source>
</evidence>
<feature type="domain" description="Fe2OG dioxygenase" evidence="8">
    <location>
        <begin position="193"/>
        <end position="310"/>
    </location>
</feature>
<evidence type="ECO:0000313" key="9">
    <source>
        <dbReference type="EMBL" id="ROT75559.1"/>
    </source>
</evidence>
<keyword evidence="6" id="KW-0408">Iron</keyword>
<comment type="cofactor">
    <cofactor evidence="1">
        <name>L-ascorbate</name>
        <dbReference type="ChEBI" id="CHEBI:38290"/>
    </cofactor>
</comment>
<dbReference type="PANTHER" id="PTHR10869">
    <property type="entry name" value="PROLYL 4-HYDROXYLASE ALPHA SUBUNIT"/>
    <property type="match status" value="1"/>
</dbReference>
<dbReference type="OrthoDB" id="420380at2759"/>
<dbReference type="InterPro" id="IPR006620">
    <property type="entry name" value="Pro_4_hyd_alph"/>
</dbReference>
<keyword evidence="2" id="KW-0479">Metal-binding</keyword>
<dbReference type="GO" id="GO:0004656">
    <property type="term" value="F:procollagen-proline 4-dioxygenase activity"/>
    <property type="evidence" value="ECO:0007669"/>
    <property type="project" value="TreeGrafter"/>
</dbReference>
<evidence type="ECO:0000259" key="8">
    <source>
        <dbReference type="PROSITE" id="PS51471"/>
    </source>
</evidence>
<keyword evidence="3" id="KW-0847">Vitamin C</keyword>
<dbReference type="PROSITE" id="PS51471">
    <property type="entry name" value="FE2OG_OXY"/>
    <property type="match status" value="1"/>
</dbReference>
<proteinExistence type="predicted"/>
<dbReference type="GO" id="GO:0005783">
    <property type="term" value="C:endoplasmic reticulum"/>
    <property type="evidence" value="ECO:0007669"/>
    <property type="project" value="TreeGrafter"/>
</dbReference>
<dbReference type="SMART" id="SM00702">
    <property type="entry name" value="P4Hc"/>
    <property type="match status" value="1"/>
</dbReference>
<protein>
    <recommendedName>
        <fullName evidence="8">Fe2OG dioxygenase domain-containing protein</fullName>
    </recommendedName>
</protein>
<name>A0A423TGF9_PENVA</name>
<comment type="caution">
    <text evidence="9">The sequence shown here is derived from an EMBL/GenBank/DDBJ whole genome shotgun (WGS) entry which is preliminary data.</text>
</comment>
<evidence type="ECO:0000256" key="4">
    <source>
        <dbReference type="ARBA" id="ARBA00022964"/>
    </source>
</evidence>
<evidence type="ECO:0000256" key="7">
    <source>
        <dbReference type="SAM" id="MobiDB-lite"/>
    </source>
</evidence>
<evidence type="ECO:0000256" key="2">
    <source>
        <dbReference type="ARBA" id="ARBA00022723"/>
    </source>
</evidence>
<dbReference type="GO" id="GO:0031418">
    <property type="term" value="F:L-ascorbic acid binding"/>
    <property type="evidence" value="ECO:0007669"/>
    <property type="project" value="UniProtKB-KW"/>
</dbReference>
<dbReference type="InterPro" id="IPR005123">
    <property type="entry name" value="Oxoglu/Fe-dep_dioxygenase_dom"/>
</dbReference>
<dbReference type="InterPro" id="IPR044862">
    <property type="entry name" value="Pro_4_hyd_alph_FE2OG_OXY"/>
</dbReference>
<gene>
    <name evidence="9" type="ORF">C7M84_005893</name>
</gene>
<accession>A0A423TGF9</accession>
<evidence type="ECO:0000256" key="3">
    <source>
        <dbReference type="ARBA" id="ARBA00022896"/>
    </source>
</evidence>
<reference evidence="9 10" key="1">
    <citation type="submission" date="2018-04" db="EMBL/GenBank/DDBJ databases">
        <authorList>
            <person name="Zhang X."/>
            <person name="Yuan J."/>
            <person name="Li F."/>
            <person name="Xiang J."/>
        </authorList>
    </citation>
    <scope>NUCLEOTIDE SEQUENCE [LARGE SCALE GENOMIC DNA]</scope>
    <source>
        <tissue evidence="9">Muscle</tissue>
    </source>
</reference>